<sequence>MKSLFDFDALVIPAQEQPKKRSMNNQHKPGLCGKDGCTQPRHITQSGRVTTYCKDHNNAKWRDYYAKKKAEIELNELKKKIPVHKPGKCPKCESPRHITKTGVVTTFCRELNNERWRKRYSPNKESKI</sequence>
<proteinExistence type="predicted"/>
<accession>A0A1I4RV01</accession>
<dbReference type="EMBL" id="FOUB01000035">
    <property type="protein sequence ID" value="SFM55860.1"/>
    <property type="molecule type" value="Genomic_DNA"/>
</dbReference>
<keyword evidence="2" id="KW-1185">Reference proteome</keyword>
<name>A0A1I4RV01_9PROT</name>
<evidence type="ECO:0000313" key="2">
    <source>
        <dbReference type="Proteomes" id="UP000183287"/>
    </source>
</evidence>
<organism evidence="1 2">
    <name type="scientific">Nitrosomonas communis</name>
    <dbReference type="NCBI Taxonomy" id="44574"/>
    <lineage>
        <taxon>Bacteria</taxon>
        <taxon>Pseudomonadati</taxon>
        <taxon>Pseudomonadota</taxon>
        <taxon>Betaproteobacteria</taxon>
        <taxon>Nitrosomonadales</taxon>
        <taxon>Nitrosomonadaceae</taxon>
        <taxon>Nitrosomonas</taxon>
    </lineage>
</organism>
<evidence type="ECO:0000313" key="1">
    <source>
        <dbReference type="EMBL" id="SFM55860.1"/>
    </source>
</evidence>
<dbReference type="Proteomes" id="UP000183287">
    <property type="component" value="Unassembled WGS sequence"/>
</dbReference>
<protein>
    <submittedName>
        <fullName evidence="1">Uncharacterized protein</fullName>
    </submittedName>
</protein>
<dbReference type="AlphaFoldDB" id="A0A1I4RV01"/>
<reference evidence="2" key="1">
    <citation type="submission" date="2016-10" db="EMBL/GenBank/DDBJ databases">
        <authorList>
            <person name="Varghese N."/>
            <person name="Submissions S."/>
        </authorList>
    </citation>
    <scope>NUCLEOTIDE SEQUENCE [LARGE SCALE GENOMIC DNA]</scope>
    <source>
        <strain evidence="2">Nm44</strain>
    </source>
</reference>
<gene>
    <name evidence="1" type="ORF">SAMN05421863_103528</name>
</gene>